<organism evidence="11 12">
    <name type="scientific">Thiothrix litoralis</name>
    <dbReference type="NCBI Taxonomy" id="2891210"/>
    <lineage>
        <taxon>Bacteria</taxon>
        <taxon>Pseudomonadati</taxon>
        <taxon>Pseudomonadota</taxon>
        <taxon>Gammaproteobacteria</taxon>
        <taxon>Thiotrichales</taxon>
        <taxon>Thiotrichaceae</taxon>
        <taxon>Thiothrix</taxon>
    </lineage>
</organism>
<accession>A0ABX7WT50</accession>
<dbReference type="InterPro" id="IPR051399">
    <property type="entry name" value="RNA-guided_DNA_endo/Transpos"/>
</dbReference>
<comment type="similarity">
    <text evidence="2">In the N-terminal section; belongs to the transposase 2 family.</text>
</comment>
<keyword evidence="12" id="KW-1185">Reference proteome</keyword>
<dbReference type="PANTHER" id="PTHR30405:SF25">
    <property type="entry name" value="RNA-GUIDED DNA ENDONUCLEASE INSQ-RELATED"/>
    <property type="match status" value="1"/>
</dbReference>
<evidence type="ECO:0000259" key="9">
    <source>
        <dbReference type="Pfam" id="PF07282"/>
    </source>
</evidence>
<feature type="domain" description="Cas12f1-like TNB" evidence="9">
    <location>
        <begin position="289"/>
        <end position="356"/>
    </location>
</feature>
<dbReference type="InterPro" id="IPR021027">
    <property type="entry name" value="Transposase_put_HTH"/>
</dbReference>
<keyword evidence="3" id="KW-0815">Transposition</keyword>
<feature type="domain" description="Transposase putative helix-turn-helix" evidence="10">
    <location>
        <begin position="1"/>
        <end position="47"/>
    </location>
</feature>
<sequence length="390" mass="44260">MPTKRAYQFRFYPDLQQETLLAQTFGCVRYVYNSILRYRTDAYDQTQEKVSYLGANARLTAIKKLPERLFLNDVSSVPLQQCLRNQQTAFKNFFEGRAKYPVFKSKKHRQSAEFTYRAFTFRNGELKLAKCAAPLDIRWSQPLPAAPTTVTVSKDQAGRYFVSCLCEFEPTLLPVTDKKAGIDVGIKDLFVTSDGFKSGNPRHTAQHAVKLAKYQRRLAKKKRGSKNRLKAKRKVARVHAKISDCRSDNLHKLSRRLINENQVICVENLAVKNMIKNPTLAKHIADASWGEFTRQLAYKAHWAGRTYVEIDRFFPSSKRCNGCGFVKANMPLDVRSWECPECGATHDRDVNAARNILAAGLAVLAFGENKSSVTKPINARMLPTLNNPNS</sequence>
<feature type="domain" description="Probable transposase IS891/IS1136/IS1341" evidence="8">
    <location>
        <begin position="173"/>
        <end position="276"/>
    </location>
</feature>
<proteinExistence type="inferred from homology"/>
<keyword evidence="5" id="KW-0862">Zinc</keyword>
<protein>
    <submittedName>
        <fullName evidence="11">Transposase</fullName>
    </submittedName>
</protein>
<evidence type="ECO:0000256" key="2">
    <source>
        <dbReference type="ARBA" id="ARBA00011044"/>
    </source>
</evidence>
<dbReference type="InterPro" id="IPR010095">
    <property type="entry name" value="Cas12f1-like_TNB"/>
</dbReference>
<dbReference type="EMBL" id="CP072801">
    <property type="protein sequence ID" value="QTR45573.1"/>
    <property type="molecule type" value="Genomic_DNA"/>
</dbReference>
<gene>
    <name evidence="11" type="ORF">J9253_16435</name>
</gene>
<keyword evidence="4" id="KW-0479">Metal-binding</keyword>
<evidence type="ECO:0000259" key="8">
    <source>
        <dbReference type="Pfam" id="PF01385"/>
    </source>
</evidence>
<evidence type="ECO:0000256" key="5">
    <source>
        <dbReference type="ARBA" id="ARBA00022833"/>
    </source>
</evidence>
<evidence type="ECO:0000256" key="4">
    <source>
        <dbReference type="ARBA" id="ARBA00022723"/>
    </source>
</evidence>
<comment type="similarity">
    <text evidence="1">In the C-terminal section; belongs to the transposase 35 family.</text>
</comment>
<name>A0ABX7WT50_9GAMM</name>
<evidence type="ECO:0000259" key="10">
    <source>
        <dbReference type="Pfam" id="PF12323"/>
    </source>
</evidence>
<evidence type="ECO:0000313" key="11">
    <source>
        <dbReference type="EMBL" id="QTR45573.1"/>
    </source>
</evidence>
<evidence type="ECO:0000313" key="12">
    <source>
        <dbReference type="Proteomes" id="UP000672039"/>
    </source>
</evidence>
<dbReference type="PANTHER" id="PTHR30405">
    <property type="entry name" value="TRANSPOSASE"/>
    <property type="match status" value="1"/>
</dbReference>
<keyword evidence="7" id="KW-0233">DNA recombination</keyword>
<evidence type="ECO:0000256" key="1">
    <source>
        <dbReference type="ARBA" id="ARBA00008761"/>
    </source>
</evidence>
<dbReference type="NCBIfam" id="NF040570">
    <property type="entry name" value="guided_TnpB"/>
    <property type="match status" value="1"/>
</dbReference>
<dbReference type="RefSeq" id="WP_210221974.1">
    <property type="nucleotide sequence ID" value="NZ_CP072801.1"/>
</dbReference>
<evidence type="ECO:0000256" key="3">
    <source>
        <dbReference type="ARBA" id="ARBA00022578"/>
    </source>
</evidence>
<dbReference type="Proteomes" id="UP000672039">
    <property type="component" value="Chromosome"/>
</dbReference>
<dbReference type="Pfam" id="PF07282">
    <property type="entry name" value="Cas12f1-like_TNB"/>
    <property type="match status" value="1"/>
</dbReference>
<reference evidence="11 12" key="1">
    <citation type="submission" date="2021-04" db="EMBL/GenBank/DDBJ databases">
        <title>Genomics, taxonomy and metabolism of representatives of sulfur bacteria of the genus Thiothrix: Thiothrix fructosivorans QT, Thiothrix unzii A1T and three new species, Thiothrix subterranea sp. nov., Thiothrix litoralis sp. nov. and 'Candidatus Thiothrix anitrata' sp. nov.</title>
        <authorList>
            <person name="Ravin N.V."/>
            <person name="Smolyakov D."/>
            <person name="Rudenko T.S."/>
            <person name="Mardanov A.V."/>
            <person name="Beletsky A.V."/>
            <person name="Markov N.D."/>
            <person name="Fomenkov A.I."/>
            <person name="Roberts R.J."/>
            <person name="Karnachuk O.V."/>
            <person name="Novikov A."/>
            <person name="Grabovich M.Y."/>
        </authorList>
    </citation>
    <scope>NUCLEOTIDE SEQUENCE [LARGE SCALE GENOMIC DNA]</scope>
    <source>
        <strain evidence="11 12">AS</strain>
    </source>
</reference>
<dbReference type="Pfam" id="PF12323">
    <property type="entry name" value="HTH_OrfB_IS605"/>
    <property type="match status" value="1"/>
</dbReference>
<dbReference type="Pfam" id="PF01385">
    <property type="entry name" value="OrfB_IS605"/>
    <property type="match status" value="1"/>
</dbReference>
<evidence type="ECO:0000256" key="6">
    <source>
        <dbReference type="ARBA" id="ARBA00023125"/>
    </source>
</evidence>
<evidence type="ECO:0000256" key="7">
    <source>
        <dbReference type="ARBA" id="ARBA00023172"/>
    </source>
</evidence>
<keyword evidence="6" id="KW-0238">DNA-binding</keyword>
<dbReference type="InterPro" id="IPR001959">
    <property type="entry name" value="Transposase"/>
</dbReference>
<dbReference type="NCBIfam" id="TIGR01766">
    <property type="entry name" value="IS200/IS605 family accessory protein TnpB-like domain"/>
    <property type="match status" value="1"/>
</dbReference>